<sequence length="323" mass="37242">MTGGTSGGIEARSHKWDDKKIEEMQLKESEAFGKISGLENEIQYAEIEKNETEMNARKYLLVVKNFEQPAKPAHGVVDLLQKQLNLHVELYGVSGYPTLKFFPKNEAGADYDGGRDLEDFVTFINEKCGTSRDANGQPNSKAAIVEGLDNIVKEFGLISLRSERDKLALEVQIAQEKLARFMKELDHQREEQHRVIARNVEFSQLIVDYQKKLRESVSILKHEKEILQNSKMRASNEVRILSERVHREGSPDAVWTLYRVLRKCERRPELFRGENKKTISTNLRENRLRQKSSFRKSEMLFGILPSSEKNNTQGEEDYRPTID</sequence>
<name>A0ABD3C825_9LAMI</name>
<dbReference type="InterPro" id="IPR036249">
    <property type="entry name" value="Thioredoxin-like_sf"/>
</dbReference>
<evidence type="ECO:0000313" key="3">
    <source>
        <dbReference type="Proteomes" id="UP001632038"/>
    </source>
</evidence>
<dbReference type="EMBL" id="JAVIJP010000049">
    <property type="protein sequence ID" value="KAL3625668.1"/>
    <property type="molecule type" value="Genomic_DNA"/>
</dbReference>
<keyword evidence="3" id="KW-1185">Reference proteome</keyword>
<dbReference type="SUPFAM" id="SSF52833">
    <property type="entry name" value="Thioredoxin-like"/>
    <property type="match status" value="1"/>
</dbReference>
<gene>
    <name evidence="2" type="ORF">CASFOL_030522</name>
</gene>
<reference evidence="3" key="1">
    <citation type="journal article" date="2024" name="IScience">
        <title>Strigolactones Initiate the Formation of Haustorium-like Structures in Castilleja.</title>
        <authorList>
            <person name="Buerger M."/>
            <person name="Peterson D."/>
            <person name="Chory J."/>
        </authorList>
    </citation>
    <scope>NUCLEOTIDE SEQUENCE [LARGE SCALE GENOMIC DNA]</scope>
</reference>
<proteinExistence type="predicted"/>
<dbReference type="PANTHER" id="PTHR45672:SF11">
    <property type="entry name" value="PROTEIN DISULFIDE-ISOMERASE C17H9.14C"/>
    <property type="match status" value="1"/>
</dbReference>
<feature type="coiled-coil region" evidence="1">
    <location>
        <begin position="157"/>
        <end position="191"/>
    </location>
</feature>
<dbReference type="InterPro" id="IPR051063">
    <property type="entry name" value="PDI"/>
</dbReference>
<evidence type="ECO:0000256" key="1">
    <source>
        <dbReference type="SAM" id="Coils"/>
    </source>
</evidence>
<dbReference type="PANTHER" id="PTHR45672">
    <property type="entry name" value="PROTEIN DISULFIDE-ISOMERASE C17H9.14C-RELATED"/>
    <property type="match status" value="1"/>
</dbReference>
<comment type="caution">
    <text evidence="2">The sequence shown here is derived from an EMBL/GenBank/DDBJ whole genome shotgun (WGS) entry which is preliminary data.</text>
</comment>
<organism evidence="2 3">
    <name type="scientific">Castilleja foliolosa</name>
    <dbReference type="NCBI Taxonomy" id="1961234"/>
    <lineage>
        <taxon>Eukaryota</taxon>
        <taxon>Viridiplantae</taxon>
        <taxon>Streptophyta</taxon>
        <taxon>Embryophyta</taxon>
        <taxon>Tracheophyta</taxon>
        <taxon>Spermatophyta</taxon>
        <taxon>Magnoliopsida</taxon>
        <taxon>eudicotyledons</taxon>
        <taxon>Gunneridae</taxon>
        <taxon>Pentapetalae</taxon>
        <taxon>asterids</taxon>
        <taxon>lamiids</taxon>
        <taxon>Lamiales</taxon>
        <taxon>Orobanchaceae</taxon>
        <taxon>Pedicularideae</taxon>
        <taxon>Castillejinae</taxon>
        <taxon>Castilleja</taxon>
    </lineage>
</organism>
<dbReference type="Gene3D" id="3.40.30.10">
    <property type="entry name" value="Glutaredoxin"/>
    <property type="match status" value="1"/>
</dbReference>
<protein>
    <submittedName>
        <fullName evidence="2">Uncharacterized protein</fullName>
    </submittedName>
</protein>
<evidence type="ECO:0000313" key="2">
    <source>
        <dbReference type="EMBL" id="KAL3625668.1"/>
    </source>
</evidence>
<dbReference type="Proteomes" id="UP001632038">
    <property type="component" value="Unassembled WGS sequence"/>
</dbReference>
<keyword evidence="1" id="KW-0175">Coiled coil</keyword>
<dbReference type="AlphaFoldDB" id="A0ABD3C825"/>
<accession>A0ABD3C825</accession>